<dbReference type="InterPro" id="IPR013762">
    <property type="entry name" value="Integrase-like_cat_sf"/>
</dbReference>
<keyword evidence="4" id="KW-1185">Reference proteome</keyword>
<dbReference type="GO" id="GO:0015074">
    <property type="term" value="P:DNA integration"/>
    <property type="evidence" value="ECO:0007669"/>
    <property type="project" value="InterPro"/>
</dbReference>
<dbReference type="SUPFAM" id="SSF56349">
    <property type="entry name" value="DNA breaking-rejoining enzymes"/>
    <property type="match status" value="1"/>
</dbReference>
<name>A0A7C9IN84_9BACT</name>
<dbReference type="RefSeq" id="WP_160963325.1">
    <property type="nucleotide sequence ID" value="NZ_WVUD01000045.1"/>
</dbReference>
<comment type="caution">
    <text evidence="3">The sequence shown here is derived from an EMBL/GenBank/DDBJ whole genome shotgun (WGS) entry which is preliminary data.</text>
</comment>
<evidence type="ECO:0000313" key="3">
    <source>
        <dbReference type="EMBL" id="MYL84885.1"/>
    </source>
</evidence>
<dbReference type="OrthoDB" id="5450216at2"/>
<feature type="domain" description="Tyr recombinase" evidence="2">
    <location>
        <begin position="165"/>
        <end position="349"/>
    </location>
</feature>
<gene>
    <name evidence="3" type="ORF">GTA51_17375</name>
</gene>
<organism evidence="3 4">
    <name type="scientific">Solidesulfovibrio aerotolerans</name>
    <dbReference type="NCBI Taxonomy" id="295255"/>
    <lineage>
        <taxon>Bacteria</taxon>
        <taxon>Pseudomonadati</taxon>
        <taxon>Thermodesulfobacteriota</taxon>
        <taxon>Desulfovibrionia</taxon>
        <taxon>Desulfovibrionales</taxon>
        <taxon>Desulfovibrionaceae</taxon>
        <taxon>Solidesulfovibrio</taxon>
    </lineage>
</organism>
<proteinExistence type="predicted"/>
<dbReference type="GO" id="GO:0003677">
    <property type="term" value="F:DNA binding"/>
    <property type="evidence" value="ECO:0007669"/>
    <property type="project" value="InterPro"/>
</dbReference>
<reference evidence="3 4" key="1">
    <citation type="submission" date="2020-01" db="EMBL/GenBank/DDBJ databases">
        <title>Genome sequence of Desulfovibrio aerotolerans DSM 16695(T).</title>
        <authorList>
            <person name="Karnachuk O."/>
            <person name="Avakyan M."/>
            <person name="Mardanov A."/>
            <person name="Kadnikov V."/>
            <person name="Ravin N."/>
        </authorList>
    </citation>
    <scope>NUCLEOTIDE SEQUENCE [LARGE SCALE GENOMIC DNA]</scope>
    <source>
        <strain evidence="3 4">DSM 16695</strain>
    </source>
</reference>
<sequence>MPTLVKKFNPPRWRAVVTVNGNRKEKLFPDGSEKSRRAAEKWEEAQRKTLKTPEPIVTDSLTLLNLSNSFLDFVKERQSRQTYVEKLAVMTRTIKRFGGDTLVADIQVADAMKFLSDQNRTRSGYAANKERKVLVTAWGWGKKYMPGFPDGPCPFQVVDRFPEQRQPRYVPPEDDFWAVDGVAEGQDRVMLLTLLFLAARRGEIFRLRWADIDFAGNTVTLWTRKRAGGDLEADPVPMVGRLKQILLAWWEHRPIKSEFVFVNLDDTPFCKQYLGLPFTNRQHLMERLCKKAGVREFGFHAIRHLTASIMYREGQPVSVIQSVLRHKSPQTTTRYLQSLGLKQTQEAMEAVMGNRGPGKVTPIKPVVEGMG</sequence>
<dbReference type="Gene3D" id="1.10.443.10">
    <property type="entry name" value="Intergrase catalytic core"/>
    <property type="match status" value="1"/>
</dbReference>
<evidence type="ECO:0000256" key="1">
    <source>
        <dbReference type="ARBA" id="ARBA00023172"/>
    </source>
</evidence>
<dbReference type="InterPro" id="IPR050090">
    <property type="entry name" value="Tyrosine_recombinase_XerCD"/>
</dbReference>
<evidence type="ECO:0000259" key="2">
    <source>
        <dbReference type="PROSITE" id="PS51898"/>
    </source>
</evidence>
<accession>A0A7C9IN84</accession>
<protein>
    <submittedName>
        <fullName evidence="3">Tyrosine-type recombinase/integrase</fullName>
    </submittedName>
</protein>
<keyword evidence="1" id="KW-0233">DNA recombination</keyword>
<dbReference type="Pfam" id="PF00589">
    <property type="entry name" value="Phage_integrase"/>
    <property type="match status" value="1"/>
</dbReference>
<dbReference type="GO" id="GO:0006310">
    <property type="term" value="P:DNA recombination"/>
    <property type="evidence" value="ECO:0007669"/>
    <property type="project" value="UniProtKB-KW"/>
</dbReference>
<dbReference type="PANTHER" id="PTHR30349:SF64">
    <property type="entry name" value="PROPHAGE INTEGRASE INTD-RELATED"/>
    <property type="match status" value="1"/>
</dbReference>
<dbReference type="InterPro" id="IPR011010">
    <property type="entry name" value="DNA_brk_join_enz"/>
</dbReference>
<evidence type="ECO:0000313" key="4">
    <source>
        <dbReference type="Proteomes" id="UP000482487"/>
    </source>
</evidence>
<dbReference type="CDD" id="cd00397">
    <property type="entry name" value="DNA_BRE_C"/>
    <property type="match status" value="1"/>
</dbReference>
<dbReference type="Proteomes" id="UP000482487">
    <property type="component" value="Unassembled WGS sequence"/>
</dbReference>
<dbReference type="PROSITE" id="PS51898">
    <property type="entry name" value="TYR_RECOMBINASE"/>
    <property type="match status" value="1"/>
</dbReference>
<dbReference type="EMBL" id="WVUD01000045">
    <property type="protein sequence ID" value="MYL84885.1"/>
    <property type="molecule type" value="Genomic_DNA"/>
</dbReference>
<dbReference type="PANTHER" id="PTHR30349">
    <property type="entry name" value="PHAGE INTEGRASE-RELATED"/>
    <property type="match status" value="1"/>
</dbReference>
<dbReference type="AlphaFoldDB" id="A0A7C9IN84"/>
<dbReference type="InterPro" id="IPR002104">
    <property type="entry name" value="Integrase_catalytic"/>
</dbReference>